<dbReference type="SUPFAM" id="SSF51182">
    <property type="entry name" value="RmlC-like cupins"/>
    <property type="match status" value="1"/>
</dbReference>
<evidence type="ECO:0000313" key="3">
    <source>
        <dbReference type="Proteomes" id="UP000280955"/>
    </source>
</evidence>
<proteinExistence type="predicted"/>
<evidence type="ECO:0000313" key="2">
    <source>
        <dbReference type="EMBL" id="RKS58229.1"/>
    </source>
</evidence>
<dbReference type="InterPro" id="IPR013096">
    <property type="entry name" value="Cupin_2"/>
</dbReference>
<dbReference type="EMBL" id="RBLJ01000003">
    <property type="protein sequence ID" value="RKS58229.1"/>
    <property type="molecule type" value="Genomic_DNA"/>
</dbReference>
<protein>
    <submittedName>
        <fullName evidence="2">Cupin domain</fullName>
    </submittedName>
</protein>
<comment type="caution">
    <text evidence="2">The sequence shown here is derived from an EMBL/GenBank/DDBJ whole genome shotgun (WGS) entry which is preliminary data.</text>
</comment>
<reference evidence="2 3" key="1">
    <citation type="submission" date="2018-10" db="EMBL/GenBank/DDBJ databases">
        <title>Genomic Encyclopedia of Archaeal and Bacterial Type Strains, Phase II (KMG-II): from individual species to whole genera.</title>
        <authorList>
            <person name="Goeker M."/>
        </authorList>
    </citation>
    <scope>NUCLEOTIDE SEQUENCE [LARGE SCALE GENOMIC DNA]</scope>
    <source>
        <strain evidence="2 3">DSM 15149</strain>
    </source>
</reference>
<organism evidence="2 3">
    <name type="scientific">Photorhabdus asymbiotica</name>
    <dbReference type="NCBI Taxonomy" id="291112"/>
    <lineage>
        <taxon>Bacteria</taxon>
        <taxon>Pseudomonadati</taxon>
        <taxon>Pseudomonadota</taxon>
        <taxon>Gammaproteobacteria</taxon>
        <taxon>Enterobacterales</taxon>
        <taxon>Morganellaceae</taxon>
        <taxon>Photorhabdus</taxon>
    </lineage>
</organism>
<dbReference type="InterPro" id="IPR014710">
    <property type="entry name" value="RmlC-like_jellyroll"/>
</dbReference>
<keyword evidence="3" id="KW-1185">Reference proteome</keyword>
<dbReference type="InterPro" id="IPR011051">
    <property type="entry name" value="RmlC_Cupin_sf"/>
</dbReference>
<dbReference type="Proteomes" id="UP000280955">
    <property type="component" value="Unassembled WGS sequence"/>
</dbReference>
<evidence type="ECO:0000259" key="1">
    <source>
        <dbReference type="Pfam" id="PF07883"/>
    </source>
</evidence>
<accession>A0ABX9SMG3</accession>
<sequence>MKNHLFVFNQGAISALLNNHKKSLDDIPFLNLTLKGEIFFNDFNSIKAFASSISLPVQDILSLLDNYPYDLESGVKISRKGTQFERIKTSEAGDLYHYRHVMKTLADPELMVLKTTPLCNDLYKMKLNTGHKAKEVVYVLQGEVGVLWLNKQRERRRDSLKQGDSIYIDSWIPHAFYSIVKDSHILAIDYF</sequence>
<feature type="domain" description="Cupin type-2" evidence="1">
    <location>
        <begin position="131"/>
        <end position="177"/>
    </location>
</feature>
<dbReference type="RefSeq" id="WP_015835387.1">
    <property type="nucleotide sequence ID" value="NC_012962.1"/>
</dbReference>
<name>A0ABX9SMG3_9GAMM</name>
<dbReference type="CDD" id="cd20489">
    <property type="entry name" value="cupin_HppE-like_C"/>
    <property type="match status" value="1"/>
</dbReference>
<dbReference type="Gene3D" id="2.60.120.10">
    <property type="entry name" value="Jelly Rolls"/>
    <property type="match status" value="1"/>
</dbReference>
<dbReference type="Pfam" id="PF07883">
    <property type="entry name" value="Cupin_2"/>
    <property type="match status" value="1"/>
</dbReference>
<gene>
    <name evidence="2" type="ORF">BDD30_3087</name>
</gene>